<evidence type="ECO:0000313" key="1">
    <source>
        <dbReference type="EMBL" id="KAH7974161.1"/>
    </source>
</evidence>
<name>A0ACB8DP69_DERSI</name>
<organism evidence="1 2">
    <name type="scientific">Dermacentor silvarum</name>
    <name type="common">Tick</name>
    <dbReference type="NCBI Taxonomy" id="543639"/>
    <lineage>
        <taxon>Eukaryota</taxon>
        <taxon>Metazoa</taxon>
        <taxon>Ecdysozoa</taxon>
        <taxon>Arthropoda</taxon>
        <taxon>Chelicerata</taxon>
        <taxon>Arachnida</taxon>
        <taxon>Acari</taxon>
        <taxon>Parasitiformes</taxon>
        <taxon>Ixodida</taxon>
        <taxon>Ixodoidea</taxon>
        <taxon>Ixodidae</taxon>
        <taxon>Rhipicephalinae</taxon>
        <taxon>Dermacentor</taxon>
    </lineage>
</organism>
<evidence type="ECO:0000313" key="2">
    <source>
        <dbReference type="Proteomes" id="UP000821865"/>
    </source>
</evidence>
<reference evidence="1" key="1">
    <citation type="submission" date="2020-05" db="EMBL/GenBank/DDBJ databases">
        <title>Large-scale comparative analyses of tick genomes elucidate their genetic diversity and vector capacities.</title>
        <authorList>
            <person name="Jia N."/>
            <person name="Wang J."/>
            <person name="Shi W."/>
            <person name="Du L."/>
            <person name="Sun Y."/>
            <person name="Zhan W."/>
            <person name="Jiang J."/>
            <person name="Wang Q."/>
            <person name="Zhang B."/>
            <person name="Ji P."/>
            <person name="Sakyi L.B."/>
            <person name="Cui X."/>
            <person name="Yuan T."/>
            <person name="Jiang B."/>
            <person name="Yang W."/>
            <person name="Lam T.T.-Y."/>
            <person name="Chang Q."/>
            <person name="Ding S."/>
            <person name="Wang X."/>
            <person name="Zhu J."/>
            <person name="Ruan X."/>
            <person name="Zhao L."/>
            <person name="Wei J."/>
            <person name="Que T."/>
            <person name="Du C."/>
            <person name="Cheng J."/>
            <person name="Dai P."/>
            <person name="Han X."/>
            <person name="Huang E."/>
            <person name="Gao Y."/>
            <person name="Liu J."/>
            <person name="Shao H."/>
            <person name="Ye R."/>
            <person name="Li L."/>
            <person name="Wei W."/>
            <person name="Wang X."/>
            <person name="Wang C."/>
            <person name="Yang T."/>
            <person name="Huo Q."/>
            <person name="Li W."/>
            <person name="Guo W."/>
            <person name="Chen H."/>
            <person name="Zhou L."/>
            <person name="Ni X."/>
            <person name="Tian J."/>
            <person name="Zhou Y."/>
            <person name="Sheng Y."/>
            <person name="Liu T."/>
            <person name="Pan Y."/>
            <person name="Xia L."/>
            <person name="Li J."/>
            <person name="Zhao F."/>
            <person name="Cao W."/>
        </authorList>
    </citation>
    <scope>NUCLEOTIDE SEQUENCE</scope>
    <source>
        <strain evidence="1">Dsil-2018</strain>
    </source>
</reference>
<sequence length="590" mass="65406">MSQESAYSQLEERRIVLGIDSAQRNCGARRKKRTGRSMSHKKDLAVNSSAHEDDLDLTMIYVFCGFVVVCLLGKLVLAIVSYAEASVRMLAASLLEEQTTTAKDFAHPFSFAGHKNVACDADEKDVDETDDGCGKYCEGPMKSDRSRNSGERRPMGGAFGRPVQRNDDSSDDLLDGDALSDQEESSLDGLSDLVKVVLDTFAENLQASHPALDTRGTSRLFGELLGACGQLSATTFADVLARTGARNIVMMNEGKHSDVFRVRTPGGIAVLKVLHIEYIDRYARQLCNHLLVARALERLTDERAHNFTTGFLLFTRAMCVWDGYPRELSDACHKFAAVVCHDARPRSVDHIIAYREVPQPYLVLQMDYAGIPLSSVQALSSGQAVSVFQQVILTLAAAEAGLNFEHRHLRLDSVYITSTSREIVQWKVDGKWFDVPTRGVVAYVADFSAARVDIDGETEFTDPQPLWKDCDNDGTLKDIHRIIGEDMSADWGAHCPRTNVLFAYHVARELAERFAVDHHSSDEEEKAEWDAFQAWKFQLPWFPSVAQFAHSAFTSREDASRTRISAAAVVAKLGHFVTRSLSSLVGEGDR</sequence>
<dbReference type="EMBL" id="CM023479">
    <property type="protein sequence ID" value="KAH7974161.1"/>
    <property type="molecule type" value="Genomic_DNA"/>
</dbReference>
<keyword evidence="2" id="KW-1185">Reference proteome</keyword>
<comment type="caution">
    <text evidence="1">The sequence shown here is derived from an EMBL/GenBank/DDBJ whole genome shotgun (WGS) entry which is preliminary data.</text>
</comment>
<proteinExistence type="predicted"/>
<dbReference type="Proteomes" id="UP000821865">
    <property type="component" value="Chromosome 10"/>
</dbReference>
<accession>A0ACB8DP69</accession>
<gene>
    <name evidence="1" type="ORF">HPB49_010709</name>
</gene>
<protein>
    <submittedName>
        <fullName evidence="1">Uncharacterized protein</fullName>
    </submittedName>
</protein>